<dbReference type="PANTHER" id="PTHR43332:SF2">
    <property type="entry name" value="INNER MEMBRANE TRANSPORT PERMEASE YADH"/>
    <property type="match status" value="1"/>
</dbReference>
<accession>A0A381U5W0</accession>
<evidence type="ECO:0000256" key="2">
    <source>
        <dbReference type="ARBA" id="ARBA00022692"/>
    </source>
</evidence>
<keyword evidence="2 5" id="KW-0812">Transmembrane</keyword>
<protein>
    <recommendedName>
        <fullName evidence="6">ABC transmembrane type-2 domain-containing protein</fullName>
    </recommendedName>
</protein>
<proteinExistence type="predicted"/>
<feature type="transmembrane region" description="Helical" evidence="5">
    <location>
        <begin position="156"/>
        <end position="177"/>
    </location>
</feature>
<sequence>MVEISKKYRIGVKRFGLVNWIGSTTLYKKEVQRFLVVWVQTLLSPIVSSLLFLLVLSLAIGNTRSNMLGVPFISFLAPGLIAMQIIGGSFNHSASTFMMGKVQGNIVDILYAPLSAAEVTLAINLAATTRSFMILIISIFIFYFLVDIEIKNYYSLIFYTFISSFILGSVGIIAGLWAEKFDNLASITNFLIVPLSFLSGTFYTIDKLPQSLQIVSKCNPFFYMIDGMRYSFLLKSDGSIFIGTIYLIVLAMALWFVSYLLYKKGYKIKS</sequence>
<dbReference type="PANTHER" id="PTHR43332">
    <property type="entry name" value="INNER MEMBRANE TRANSPORT PERMEASE YADH-RELATED"/>
    <property type="match status" value="1"/>
</dbReference>
<dbReference type="AlphaFoldDB" id="A0A381U5W0"/>
<evidence type="ECO:0000256" key="4">
    <source>
        <dbReference type="ARBA" id="ARBA00023136"/>
    </source>
</evidence>
<feature type="domain" description="ABC transmembrane type-2" evidence="6">
    <location>
        <begin position="36"/>
        <end position="265"/>
    </location>
</feature>
<feature type="transmembrane region" description="Helical" evidence="5">
    <location>
        <begin position="132"/>
        <end position="150"/>
    </location>
</feature>
<feature type="transmembrane region" description="Helical" evidence="5">
    <location>
        <begin position="35"/>
        <end position="56"/>
    </location>
</feature>
<dbReference type="InterPro" id="IPR000412">
    <property type="entry name" value="ABC_2_transport"/>
</dbReference>
<dbReference type="PIRSF" id="PIRSF006648">
    <property type="entry name" value="DrrB"/>
    <property type="match status" value="1"/>
</dbReference>
<dbReference type="GO" id="GO:0043190">
    <property type="term" value="C:ATP-binding cassette (ABC) transporter complex"/>
    <property type="evidence" value="ECO:0007669"/>
    <property type="project" value="InterPro"/>
</dbReference>
<keyword evidence="4 5" id="KW-0472">Membrane</keyword>
<keyword evidence="3 5" id="KW-1133">Transmembrane helix</keyword>
<dbReference type="EMBL" id="UINC01005763">
    <property type="protein sequence ID" value="SVA23394.1"/>
    <property type="molecule type" value="Genomic_DNA"/>
</dbReference>
<dbReference type="InterPro" id="IPR052522">
    <property type="entry name" value="ABC-2_transport_permease"/>
</dbReference>
<dbReference type="GO" id="GO:0140359">
    <property type="term" value="F:ABC-type transporter activity"/>
    <property type="evidence" value="ECO:0007669"/>
    <property type="project" value="InterPro"/>
</dbReference>
<feature type="transmembrane region" description="Helical" evidence="5">
    <location>
        <begin position="184"/>
        <end position="205"/>
    </location>
</feature>
<dbReference type="PROSITE" id="PS51012">
    <property type="entry name" value="ABC_TM2"/>
    <property type="match status" value="1"/>
</dbReference>
<evidence type="ECO:0000256" key="5">
    <source>
        <dbReference type="SAM" id="Phobius"/>
    </source>
</evidence>
<dbReference type="Pfam" id="PF01061">
    <property type="entry name" value="ABC2_membrane"/>
    <property type="match status" value="1"/>
</dbReference>
<dbReference type="InterPro" id="IPR013525">
    <property type="entry name" value="ABC2_TM"/>
</dbReference>
<dbReference type="PRINTS" id="PR00164">
    <property type="entry name" value="ABC2TRNSPORT"/>
</dbReference>
<dbReference type="InterPro" id="IPR047817">
    <property type="entry name" value="ABC2_TM_bact-type"/>
</dbReference>
<comment type="subcellular location">
    <subcellularLocation>
        <location evidence="1">Membrane</location>
        <topology evidence="1">Multi-pass membrane protein</topology>
    </subcellularLocation>
</comment>
<name>A0A381U5W0_9ZZZZ</name>
<feature type="transmembrane region" description="Helical" evidence="5">
    <location>
        <begin position="240"/>
        <end position="262"/>
    </location>
</feature>
<organism evidence="7">
    <name type="scientific">marine metagenome</name>
    <dbReference type="NCBI Taxonomy" id="408172"/>
    <lineage>
        <taxon>unclassified sequences</taxon>
        <taxon>metagenomes</taxon>
        <taxon>ecological metagenomes</taxon>
    </lineage>
</organism>
<reference evidence="7" key="1">
    <citation type="submission" date="2018-05" db="EMBL/GenBank/DDBJ databases">
        <authorList>
            <person name="Lanie J.A."/>
            <person name="Ng W.-L."/>
            <person name="Kazmierczak K.M."/>
            <person name="Andrzejewski T.M."/>
            <person name="Davidsen T.M."/>
            <person name="Wayne K.J."/>
            <person name="Tettelin H."/>
            <person name="Glass J.I."/>
            <person name="Rusch D."/>
            <person name="Podicherti R."/>
            <person name="Tsui H.-C.T."/>
            <person name="Winkler M.E."/>
        </authorList>
    </citation>
    <scope>NUCLEOTIDE SEQUENCE</scope>
</reference>
<evidence type="ECO:0000256" key="3">
    <source>
        <dbReference type="ARBA" id="ARBA00022989"/>
    </source>
</evidence>
<evidence type="ECO:0000256" key="1">
    <source>
        <dbReference type="ARBA" id="ARBA00004141"/>
    </source>
</evidence>
<evidence type="ECO:0000313" key="7">
    <source>
        <dbReference type="EMBL" id="SVA23394.1"/>
    </source>
</evidence>
<feature type="transmembrane region" description="Helical" evidence="5">
    <location>
        <begin position="68"/>
        <end position="86"/>
    </location>
</feature>
<gene>
    <name evidence="7" type="ORF">METZ01_LOCUS76248</name>
</gene>
<evidence type="ECO:0000259" key="6">
    <source>
        <dbReference type="PROSITE" id="PS51012"/>
    </source>
</evidence>